<evidence type="ECO:0000313" key="16">
    <source>
        <dbReference type="Proteomes" id="UP001300383"/>
    </source>
</evidence>
<dbReference type="GO" id="GO:0006265">
    <property type="term" value="P:DNA topological change"/>
    <property type="evidence" value="ECO:0007669"/>
    <property type="project" value="InterPro"/>
</dbReference>
<feature type="domain" description="Toprim" evidence="13">
    <location>
        <begin position="1"/>
        <end position="134"/>
    </location>
</feature>
<evidence type="ECO:0000256" key="3">
    <source>
        <dbReference type="ARBA" id="ARBA00012891"/>
    </source>
</evidence>
<dbReference type="Gene3D" id="3.40.50.140">
    <property type="match status" value="1"/>
</dbReference>
<dbReference type="Gene3D" id="2.70.20.10">
    <property type="entry name" value="Topoisomerase I, domain 3"/>
    <property type="match status" value="1"/>
</dbReference>
<keyword evidence="5" id="KW-0460">Magnesium</keyword>
<dbReference type="SMART" id="SM00436">
    <property type="entry name" value="TOP1Bc"/>
    <property type="match status" value="1"/>
</dbReference>
<dbReference type="SMART" id="SM00493">
    <property type="entry name" value="TOPRIM"/>
    <property type="match status" value="1"/>
</dbReference>
<evidence type="ECO:0000256" key="10">
    <source>
        <dbReference type="ARBA" id="ARBA00031985"/>
    </source>
</evidence>
<dbReference type="GO" id="GO:0006281">
    <property type="term" value="P:DNA repair"/>
    <property type="evidence" value="ECO:0007669"/>
    <property type="project" value="TreeGrafter"/>
</dbReference>
<gene>
    <name evidence="15" type="ORF">QJ036_12480</name>
</gene>
<comment type="similarity">
    <text evidence="2">Belongs to the type IA topoisomerase family.</text>
</comment>
<dbReference type="PROSITE" id="PS50880">
    <property type="entry name" value="TOPRIM"/>
    <property type="match status" value="1"/>
</dbReference>
<evidence type="ECO:0000256" key="5">
    <source>
        <dbReference type="ARBA" id="ARBA00022842"/>
    </source>
</evidence>
<dbReference type="RefSeq" id="WP_283231691.1">
    <property type="nucleotide sequence ID" value="NZ_JASGBQ010000029.1"/>
</dbReference>
<dbReference type="InterPro" id="IPR006171">
    <property type="entry name" value="TOPRIM_dom"/>
</dbReference>
<dbReference type="PROSITE" id="PS52039">
    <property type="entry name" value="TOPO_IA_2"/>
    <property type="match status" value="1"/>
</dbReference>
<feature type="domain" description="Topo IA-type catalytic" evidence="14">
    <location>
        <begin position="151"/>
        <end position="575"/>
    </location>
</feature>
<dbReference type="InterPro" id="IPR003602">
    <property type="entry name" value="Topo_IA_DNA-bd_dom"/>
</dbReference>
<dbReference type="InterPro" id="IPR034144">
    <property type="entry name" value="TOPRIM_TopoIII"/>
</dbReference>
<dbReference type="SUPFAM" id="SSF56712">
    <property type="entry name" value="Prokaryotic type I DNA topoisomerase"/>
    <property type="match status" value="1"/>
</dbReference>
<dbReference type="InterPro" id="IPR023406">
    <property type="entry name" value="Topo_IA_AS"/>
</dbReference>
<name>A0AAP4F0G1_9FIRM</name>
<dbReference type="CDD" id="cd03362">
    <property type="entry name" value="TOPRIM_TopoIA_TopoIII"/>
    <property type="match status" value="1"/>
</dbReference>
<dbReference type="InterPro" id="IPR013497">
    <property type="entry name" value="Topo_IA_cen"/>
</dbReference>
<evidence type="ECO:0000256" key="2">
    <source>
        <dbReference type="ARBA" id="ARBA00009446"/>
    </source>
</evidence>
<sequence length="703" mass="79565">MQLVIAEKPSVARSIANVIGAYKREDGYLEGSGYVVSWCVGHLVELAQPQVYDERLGKWHIENLPILPDTWKYQVSDGTKKQFFILKKLMEKKDVTEIVAATDAGREGELIFRLVYEQAGCKKPFKRLWISSMEDSAIRDGFENLRNGHDFDLLYEAAQARSWADWLVGINGTRLFTGLYDRKLTVGRVQTPTLAMLVERQKQINGFQKQKYWNVHLDLDGLDVVKEKIFDRAEMETLVEKCQNQSATVTCARSMEKTVSPPKLYDLTTLQREANRYYGYTAKKTLEYTQSLYEKKLVTYPRTDSQFLTEDMASTTEQMVHVVKRVFDMFRQSPAEIDICRVLNNSKVSDHHAIIPTAEIENQDLSALSEGERDILLLISVRLLMATGVKQRITETEIKVSCGGEEFFANGKTVPDPGWKAYEEQFRKMRNLEASKAEKHIPLLLKGQTFDGVSALSTEHFTSPPQAYTEDSLLSAMETAGNESFDEDTEKKGLGTPATRAEMIEKLVRNSYVQRKGKQLIPTEDGIALVQVLPEAVKSPKLTADWENALKQIEKGAISKEEFMSGITDMVKALVTKYGGAERKRENPFSESDSGRSQREVIGICPRCGSSVFEGTKSFFCSSRACSFCLWKENKWLTSMRKKLTKKMAVALLKDGRVHVSGFYSEKKGRNFDADLVMEDTGERVNYSLDFSGKKAAKQKEKG</sequence>
<dbReference type="Pfam" id="PF01131">
    <property type="entry name" value="Topoisom_bac"/>
    <property type="match status" value="1"/>
</dbReference>
<dbReference type="PANTHER" id="PTHR11390:SF21">
    <property type="entry name" value="DNA TOPOISOMERASE 3-ALPHA"/>
    <property type="match status" value="1"/>
</dbReference>
<dbReference type="Pfam" id="PF01751">
    <property type="entry name" value="Toprim"/>
    <property type="match status" value="1"/>
</dbReference>
<evidence type="ECO:0000313" key="15">
    <source>
        <dbReference type="EMBL" id="MDI9243265.1"/>
    </source>
</evidence>
<evidence type="ECO:0000256" key="12">
    <source>
        <dbReference type="ARBA" id="ARBA00032877"/>
    </source>
</evidence>
<dbReference type="InterPro" id="IPR013826">
    <property type="entry name" value="Topo_IA_cen_sub3"/>
</dbReference>
<proteinExistence type="inferred from homology"/>
<keyword evidence="6" id="KW-0799">Topoisomerase</keyword>
<dbReference type="InterPro" id="IPR013825">
    <property type="entry name" value="Topo_IA_cen_sub2"/>
</dbReference>
<dbReference type="InterPro" id="IPR000380">
    <property type="entry name" value="Topo_IA"/>
</dbReference>
<dbReference type="InterPro" id="IPR013824">
    <property type="entry name" value="Topo_IA_cen_sub1"/>
</dbReference>
<dbReference type="GO" id="GO:0003677">
    <property type="term" value="F:DNA binding"/>
    <property type="evidence" value="ECO:0007669"/>
    <property type="project" value="UniProtKB-KW"/>
</dbReference>
<accession>A0AAP4F0G1</accession>
<keyword evidence="8" id="KW-0413">Isomerase</keyword>
<dbReference type="InterPro" id="IPR023405">
    <property type="entry name" value="Topo_IA_core_domain"/>
</dbReference>
<dbReference type="NCBIfam" id="NF005829">
    <property type="entry name" value="PRK07726.1"/>
    <property type="match status" value="1"/>
</dbReference>
<comment type="catalytic activity">
    <reaction evidence="1">
        <text>ATP-independent breakage of single-stranded DNA, followed by passage and rejoining.</text>
        <dbReference type="EC" id="5.6.2.1"/>
    </reaction>
</comment>
<evidence type="ECO:0000256" key="6">
    <source>
        <dbReference type="ARBA" id="ARBA00023029"/>
    </source>
</evidence>
<dbReference type="PANTHER" id="PTHR11390">
    <property type="entry name" value="PROKARYOTIC DNA TOPOISOMERASE"/>
    <property type="match status" value="1"/>
</dbReference>
<keyword evidence="7" id="KW-0238">DNA-binding</keyword>
<evidence type="ECO:0000256" key="8">
    <source>
        <dbReference type="ARBA" id="ARBA00023235"/>
    </source>
</evidence>
<organism evidence="15 16">
    <name type="scientific">Fusibacillus kribbianus</name>
    <dbReference type="NCBI Taxonomy" id="3044208"/>
    <lineage>
        <taxon>Bacteria</taxon>
        <taxon>Bacillati</taxon>
        <taxon>Bacillota</taxon>
        <taxon>Clostridia</taxon>
        <taxon>Lachnospirales</taxon>
        <taxon>Lachnospiraceae</taxon>
        <taxon>Fusibacillus</taxon>
    </lineage>
</organism>
<dbReference type="EMBL" id="JASGBQ010000029">
    <property type="protein sequence ID" value="MDI9243265.1"/>
    <property type="molecule type" value="Genomic_DNA"/>
</dbReference>
<reference evidence="15 16" key="1">
    <citation type="submission" date="2023-05" db="EMBL/GenBank/DDBJ databases">
        <title>[ruminococcus] sp. nov., isolated from a pig farm feces dump.</title>
        <authorList>
            <person name="Chang Y.-H."/>
        </authorList>
    </citation>
    <scope>NUCLEOTIDE SEQUENCE [LARGE SCALE GENOMIC DNA]</scope>
    <source>
        <strain evidence="15 16">YH-rum2234</strain>
    </source>
</reference>
<evidence type="ECO:0000259" key="14">
    <source>
        <dbReference type="PROSITE" id="PS52039"/>
    </source>
</evidence>
<evidence type="ECO:0000256" key="4">
    <source>
        <dbReference type="ARBA" id="ARBA00022723"/>
    </source>
</evidence>
<keyword evidence="4" id="KW-0479">Metal-binding</keyword>
<dbReference type="CDD" id="cd00186">
    <property type="entry name" value="TOP1Ac"/>
    <property type="match status" value="1"/>
</dbReference>
<evidence type="ECO:0000259" key="13">
    <source>
        <dbReference type="PROSITE" id="PS50880"/>
    </source>
</evidence>
<keyword evidence="16" id="KW-1185">Reference proteome</keyword>
<dbReference type="NCBIfam" id="TIGR01056">
    <property type="entry name" value="topB"/>
    <property type="match status" value="1"/>
</dbReference>
<dbReference type="Gene3D" id="1.10.290.10">
    <property type="entry name" value="Topoisomerase I, domain 4"/>
    <property type="match status" value="1"/>
</dbReference>
<dbReference type="GO" id="GO:0003917">
    <property type="term" value="F:DNA topoisomerase type I (single strand cut, ATP-independent) activity"/>
    <property type="evidence" value="ECO:0007669"/>
    <property type="project" value="UniProtKB-EC"/>
</dbReference>
<evidence type="ECO:0000256" key="1">
    <source>
        <dbReference type="ARBA" id="ARBA00000213"/>
    </source>
</evidence>
<dbReference type="GO" id="GO:0043597">
    <property type="term" value="C:cytoplasmic replication fork"/>
    <property type="evidence" value="ECO:0007669"/>
    <property type="project" value="TreeGrafter"/>
</dbReference>
<evidence type="ECO:0000256" key="9">
    <source>
        <dbReference type="ARBA" id="ARBA00030003"/>
    </source>
</evidence>
<dbReference type="InterPro" id="IPR005738">
    <property type="entry name" value="TopoIII"/>
</dbReference>
<dbReference type="Proteomes" id="UP001300383">
    <property type="component" value="Unassembled WGS sequence"/>
</dbReference>
<protein>
    <recommendedName>
        <fullName evidence="3">DNA topoisomerase</fullName>
        <ecNumber evidence="3">5.6.2.1</ecNumber>
    </recommendedName>
    <alternativeName>
        <fullName evidence="12">Omega-protein</fullName>
    </alternativeName>
    <alternativeName>
        <fullName evidence="11">Relaxing enzyme</fullName>
    </alternativeName>
    <alternativeName>
        <fullName evidence="9">Swivelase</fullName>
    </alternativeName>
    <alternativeName>
        <fullName evidence="10">Untwisting enzyme</fullName>
    </alternativeName>
</protein>
<evidence type="ECO:0000256" key="11">
    <source>
        <dbReference type="ARBA" id="ARBA00032235"/>
    </source>
</evidence>
<dbReference type="Gene3D" id="1.10.460.10">
    <property type="entry name" value="Topoisomerase I, domain 2"/>
    <property type="match status" value="1"/>
</dbReference>
<comment type="caution">
    <text evidence="15">The sequence shown here is derived from an EMBL/GenBank/DDBJ whole genome shotgun (WGS) entry which is preliminary data.</text>
</comment>
<dbReference type="InterPro" id="IPR003601">
    <property type="entry name" value="Topo_IA_2"/>
</dbReference>
<dbReference type="PRINTS" id="PR00417">
    <property type="entry name" value="PRTPISMRASEI"/>
</dbReference>
<dbReference type="Pfam" id="PF13342">
    <property type="entry name" value="Toprim_Crpt"/>
    <property type="match status" value="1"/>
</dbReference>
<dbReference type="GO" id="GO:0046872">
    <property type="term" value="F:metal ion binding"/>
    <property type="evidence" value="ECO:0007669"/>
    <property type="project" value="UniProtKB-KW"/>
</dbReference>
<dbReference type="AlphaFoldDB" id="A0AAP4F0G1"/>
<evidence type="ECO:0000256" key="7">
    <source>
        <dbReference type="ARBA" id="ARBA00023125"/>
    </source>
</evidence>
<dbReference type="PROSITE" id="PS00396">
    <property type="entry name" value="TOPO_IA_1"/>
    <property type="match status" value="1"/>
</dbReference>
<dbReference type="InterPro" id="IPR025589">
    <property type="entry name" value="Toprim_C_rpt"/>
</dbReference>
<dbReference type="SMART" id="SM00437">
    <property type="entry name" value="TOP1Ac"/>
    <property type="match status" value="1"/>
</dbReference>
<dbReference type="EC" id="5.6.2.1" evidence="3"/>
<dbReference type="GO" id="GO:0006310">
    <property type="term" value="P:DNA recombination"/>
    <property type="evidence" value="ECO:0007669"/>
    <property type="project" value="TreeGrafter"/>
</dbReference>